<gene>
    <name evidence="1" type="ORF">MYCFIDRAFT_178695</name>
</gene>
<dbReference type="EMBL" id="KB446563">
    <property type="protein sequence ID" value="EME78565.1"/>
    <property type="molecule type" value="Genomic_DNA"/>
</dbReference>
<accession>M2YLE4</accession>
<dbReference type="Proteomes" id="UP000016932">
    <property type="component" value="Unassembled WGS sequence"/>
</dbReference>
<dbReference type="GeneID" id="19333979"/>
<dbReference type="AlphaFoldDB" id="M2YLE4"/>
<keyword evidence="2" id="KW-1185">Reference proteome</keyword>
<reference evidence="1 2" key="1">
    <citation type="journal article" date="2012" name="PLoS Pathog.">
        <title>Diverse lifestyles and strategies of plant pathogenesis encoded in the genomes of eighteen Dothideomycetes fungi.</title>
        <authorList>
            <person name="Ohm R.A."/>
            <person name="Feau N."/>
            <person name="Henrissat B."/>
            <person name="Schoch C.L."/>
            <person name="Horwitz B.A."/>
            <person name="Barry K.W."/>
            <person name="Condon B.J."/>
            <person name="Copeland A.C."/>
            <person name="Dhillon B."/>
            <person name="Glaser F."/>
            <person name="Hesse C.N."/>
            <person name="Kosti I."/>
            <person name="LaButti K."/>
            <person name="Lindquist E.A."/>
            <person name="Lucas S."/>
            <person name="Salamov A.A."/>
            <person name="Bradshaw R.E."/>
            <person name="Ciuffetti L."/>
            <person name="Hamelin R.C."/>
            <person name="Kema G.H.J."/>
            <person name="Lawrence C."/>
            <person name="Scott J.A."/>
            <person name="Spatafora J.W."/>
            <person name="Turgeon B.G."/>
            <person name="de Wit P.J.G.M."/>
            <person name="Zhong S."/>
            <person name="Goodwin S.B."/>
            <person name="Grigoriev I.V."/>
        </authorList>
    </citation>
    <scope>NUCLEOTIDE SEQUENCE [LARGE SCALE GENOMIC DNA]</scope>
    <source>
        <strain evidence="1 2">CIRAD86</strain>
    </source>
</reference>
<dbReference type="HOGENOM" id="CLU_2134642_0_0_1"/>
<evidence type="ECO:0000313" key="2">
    <source>
        <dbReference type="Proteomes" id="UP000016932"/>
    </source>
</evidence>
<sequence>MRPSYRIRLLRTDFSNRPSYIRLHIASPPLPVSSREIGFPNSSAIFLDRVLAGNSSGTDAGYLTYEQDCSVTAELYNDRHRDTSSGCRESRKTMELRKSSRIMKAIEQSDCQD</sequence>
<organism evidence="1 2">
    <name type="scientific">Pseudocercospora fijiensis (strain CIRAD86)</name>
    <name type="common">Black leaf streak disease fungus</name>
    <name type="synonym">Mycosphaerella fijiensis</name>
    <dbReference type="NCBI Taxonomy" id="383855"/>
    <lineage>
        <taxon>Eukaryota</taxon>
        <taxon>Fungi</taxon>
        <taxon>Dikarya</taxon>
        <taxon>Ascomycota</taxon>
        <taxon>Pezizomycotina</taxon>
        <taxon>Dothideomycetes</taxon>
        <taxon>Dothideomycetidae</taxon>
        <taxon>Mycosphaerellales</taxon>
        <taxon>Mycosphaerellaceae</taxon>
        <taxon>Pseudocercospora</taxon>
    </lineage>
</organism>
<protein>
    <submittedName>
        <fullName evidence="1">Uncharacterized protein</fullName>
    </submittedName>
</protein>
<proteinExistence type="predicted"/>
<dbReference type="KEGG" id="pfj:MYCFIDRAFT_178695"/>
<name>M2YLE4_PSEFD</name>
<dbReference type="RefSeq" id="XP_007930917.1">
    <property type="nucleotide sequence ID" value="XM_007932726.1"/>
</dbReference>
<dbReference type="VEuPathDB" id="FungiDB:MYCFIDRAFT_178695"/>
<evidence type="ECO:0000313" key="1">
    <source>
        <dbReference type="EMBL" id="EME78565.1"/>
    </source>
</evidence>